<proteinExistence type="predicted"/>
<feature type="region of interest" description="Disordered" evidence="1">
    <location>
        <begin position="225"/>
        <end position="253"/>
    </location>
</feature>
<keyword evidence="2" id="KW-0472">Membrane</keyword>
<feature type="transmembrane region" description="Helical" evidence="2">
    <location>
        <begin position="40"/>
        <end position="59"/>
    </location>
</feature>
<keyword evidence="2" id="KW-1133">Transmembrane helix</keyword>
<dbReference type="Pfam" id="PF09851">
    <property type="entry name" value="SHOCT"/>
    <property type="match status" value="1"/>
</dbReference>
<keyword evidence="5" id="KW-1185">Reference proteome</keyword>
<evidence type="ECO:0000256" key="1">
    <source>
        <dbReference type="SAM" id="MobiDB-lite"/>
    </source>
</evidence>
<feature type="transmembrane region" description="Helical" evidence="2">
    <location>
        <begin position="12"/>
        <end position="34"/>
    </location>
</feature>
<evidence type="ECO:0000313" key="4">
    <source>
        <dbReference type="EMBL" id="BBZ26810.1"/>
    </source>
</evidence>
<gene>
    <name evidence="4" type="ORF">MMAD_11050</name>
</gene>
<evidence type="ECO:0000256" key="2">
    <source>
        <dbReference type="SAM" id="Phobius"/>
    </source>
</evidence>
<evidence type="ECO:0000313" key="5">
    <source>
        <dbReference type="Proteomes" id="UP000466517"/>
    </source>
</evidence>
<name>A0A7I7XC25_9MYCO</name>
<reference evidence="4 5" key="1">
    <citation type="journal article" date="2019" name="Emerg. Microbes Infect.">
        <title>Comprehensive subspecies identification of 175 nontuberculous mycobacteria species based on 7547 genomic profiles.</title>
        <authorList>
            <person name="Matsumoto Y."/>
            <person name="Kinjo T."/>
            <person name="Motooka D."/>
            <person name="Nabeya D."/>
            <person name="Jung N."/>
            <person name="Uechi K."/>
            <person name="Horii T."/>
            <person name="Iida T."/>
            <person name="Fujita J."/>
            <person name="Nakamura S."/>
        </authorList>
    </citation>
    <scope>NUCLEOTIDE SEQUENCE [LARGE SCALE GENOMIC DNA]</scope>
    <source>
        <strain evidence="4 5">JCM 13574</strain>
    </source>
</reference>
<dbReference type="Proteomes" id="UP000466517">
    <property type="component" value="Chromosome"/>
</dbReference>
<keyword evidence="2" id="KW-0812">Transmembrane</keyword>
<feature type="compositionally biased region" description="Low complexity" evidence="1">
    <location>
        <begin position="225"/>
        <end position="237"/>
    </location>
</feature>
<dbReference type="EMBL" id="AP022610">
    <property type="protein sequence ID" value="BBZ26810.1"/>
    <property type="molecule type" value="Genomic_DNA"/>
</dbReference>
<dbReference type="RefSeq" id="WP_163733620.1">
    <property type="nucleotide sequence ID" value="NZ_AP022610.1"/>
</dbReference>
<dbReference type="AlphaFoldDB" id="A0A7I7XC25"/>
<feature type="compositionally biased region" description="Pro residues" evidence="1">
    <location>
        <begin position="238"/>
        <end position="249"/>
    </location>
</feature>
<evidence type="ECO:0000259" key="3">
    <source>
        <dbReference type="Pfam" id="PF09851"/>
    </source>
</evidence>
<organism evidence="4 5">
    <name type="scientific">Mycolicibacterium madagascariense</name>
    <dbReference type="NCBI Taxonomy" id="212765"/>
    <lineage>
        <taxon>Bacteria</taxon>
        <taxon>Bacillati</taxon>
        <taxon>Actinomycetota</taxon>
        <taxon>Actinomycetes</taxon>
        <taxon>Mycobacteriales</taxon>
        <taxon>Mycobacteriaceae</taxon>
        <taxon>Mycolicibacterium</taxon>
    </lineage>
</organism>
<feature type="domain" description="SHOCT" evidence="3">
    <location>
        <begin position="256"/>
        <end position="281"/>
    </location>
</feature>
<dbReference type="InterPro" id="IPR018649">
    <property type="entry name" value="SHOCT"/>
</dbReference>
<sequence length="285" mass="30515">MLGRYVKTQLMVLLCGGLVGPVFLVVYVALGAVAQPYVGWMLWVGLLVTVADVLVAIALTNRGAKSDAAAKRLEATGVLALAQVRGIGETGTRINEQPLVTLDLHVEGPGLTPFDVTDRVLASVTRLPLITGRKLVVLVDPATREFRIDWNRSALVGGMMPAQFTLAEDGNRTYDLTGQAGPLMEIMQILKAHGVAMDGTIDIRSNPAVRQQVMTVVRRAAAQQVPPAAHMSTAPVDPVAPYPPPPPGPSESTARRLQELETLRAMGTISDAEYTAKRQQIIAEL</sequence>
<protein>
    <submittedName>
        <fullName evidence="4">Membrane protein</fullName>
    </submittedName>
</protein>
<accession>A0A7I7XC25</accession>
<dbReference type="KEGG" id="mmag:MMAD_11050"/>